<feature type="coiled-coil region" evidence="1">
    <location>
        <begin position="45"/>
        <end position="135"/>
    </location>
</feature>
<evidence type="ECO:0000313" key="2">
    <source>
        <dbReference type="EMBL" id="RQM38675.1"/>
    </source>
</evidence>
<evidence type="ECO:0000256" key="1">
    <source>
        <dbReference type="SAM" id="Coils"/>
    </source>
</evidence>
<keyword evidence="1" id="KW-0175">Coiled coil</keyword>
<dbReference type="AlphaFoldDB" id="A0A3N6V0T2"/>
<keyword evidence="3" id="KW-1185">Reference proteome</keyword>
<dbReference type="Proteomes" id="UP000279457">
    <property type="component" value="Unassembled WGS sequence"/>
</dbReference>
<reference evidence="2 3" key="1">
    <citation type="submission" date="2018-10" db="EMBL/GenBank/DDBJ databases">
        <title>Draft genome sequence for the type isolate of Erwinia psidii, agent causal of bacterial blight in guava (Psidium guajava) and wilt and die-back of Eucalyptus spp.</title>
        <authorList>
            <person name="Hermenegildo P.S."/>
            <person name="Santos S.A."/>
            <person name="Guimaraes L.M.S."/>
            <person name="Vidigal P.M.P."/>
            <person name="Pereira I.C."/>
            <person name="Badel J.L."/>
            <person name="Alfenas-Zerbini P."/>
            <person name="Ferreira M.A.S.V."/>
            <person name="Alfenas A.C."/>
        </authorList>
    </citation>
    <scope>NUCLEOTIDE SEQUENCE [LARGE SCALE GENOMIC DNA]</scope>
    <source>
        <strain evidence="2 3">IBSBF 435</strain>
    </source>
</reference>
<evidence type="ECO:0000313" key="3">
    <source>
        <dbReference type="Proteomes" id="UP000279457"/>
    </source>
</evidence>
<organism evidence="2 3">
    <name type="scientific">Erwinia psidii</name>
    <dbReference type="NCBI Taxonomy" id="69224"/>
    <lineage>
        <taxon>Bacteria</taxon>
        <taxon>Pseudomonadati</taxon>
        <taxon>Pseudomonadota</taxon>
        <taxon>Gammaproteobacteria</taxon>
        <taxon>Enterobacterales</taxon>
        <taxon>Erwiniaceae</taxon>
        <taxon>Erwinia</taxon>
    </lineage>
</organism>
<gene>
    <name evidence="2" type="ORF">EB241_08235</name>
</gene>
<comment type="caution">
    <text evidence="2">The sequence shown here is derived from an EMBL/GenBank/DDBJ whole genome shotgun (WGS) entry which is preliminary data.</text>
</comment>
<dbReference type="RefSeq" id="WP_124232682.1">
    <property type="nucleotide sequence ID" value="NZ_RHHM01000005.1"/>
</dbReference>
<dbReference type="EMBL" id="RHHM01000005">
    <property type="protein sequence ID" value="RQM38675.1"/>
    <property type="molecule type" value="Genomic_DNA"/>
</dbReference>
<accession>A0A3N6V0T2</accession>
<sequence>MMNLCGKSCDHITNNIGDIFTKTEKNVVIEKQPLPAMIHEVRNSTVELLDKNIRLNKENNRLTEKNTILKIDIKDNEDELLESKNQLHKLEGLIFAKNEALGSLRAEHENLSDAINNKKTDLKKLKSEINNLKFKKSPFQSVAHKLKKECSKIVK</sequence>
<protein>
    <submittedName>
        <fullName evidence="2">Uncharacterized protein</fullName>
    </submittedName>
</protein>
<proteinExistence type="predicted"/>
<name>A0A3N6V0T2_9GAMM</name>